<protein>
    <submittedName>
        <fullName evidence="4">Helicase</fullName>
    </submittedName>
</protein>
<evidence type="ECO:0000259" key="2">
    <source>
        <dbReference type="SMART" id="SM00487"/>
    </source>
</evidence>
<proteinExistence type="predicted"/>
<dbReference type="EMBL" id="JACIBU010000001">
    <property type="protein sequence ID" value="MBB3677399.1"/>
    <property type="molecule type" value="Genomic_DNA"/>
</dbReference>
<evidence type="ECO:0000313" key="3">
    <source>
        <dbReference type="EMBL" id="MBB3677399.1"/>
    </source>
</evidence>
<evidence type="ECO:0000313" key="6">
    <source>
        <dbReference type="Proteomes" id="UP000580718"/>
    </source>
</evidence>
<name>A0A323V5R9_9ACTN</name>
<reference evidence="4 5" key="1">
    <citation type="submission" date="2018-06" db="EMBL/GenBank/DDBJ databases">
        <title>Draft genome sequence of Modestobacter versicolor CP153-2.</title>
        <authorList>
            <person name="Gundlapally S.R."/>
        </authorList>
    </citation>
    <scope>NUCLEOTIDE SEQUENCE [LARGE SCALE GENOMIC DNA]</scope>
    <source>
        <strain evidence="4 5">CP153-2</strain>
    </source>
</reference>
<organism evidence="4 5">
    <name type="scientific">Modestobacter versicolor</name>
    <dbReference type="NCBI Taxonomy" id="429133"/>
    <lineage>
        <taxon>Bacteria</taxon>
        <taxon>Bacillati</taxon>
        <taxon>Actinomycetota</taxon>
        <taxon>Actinomycetes</taxon>
        <taxon>Geodermatophilales</taxon>
        <taxon>Geodermatophilaceae</taxon>
        <taxon>Modestobacter</taxon>
    </lineage>
</organism>
<feature type="compositionally biased region" description="Low complexity" evidence="1">
    <location>
        <begin position="36"/>
        <end position="63"/>
    </location>
</feature>
<dbReference type="RefSeq" id="WP_110553730.1">
    <property type="nucleotide sequence ID" value="NZ_JACIBU010000001.1"/>
</dbReference>
<sequence length="611" mass="65741">MPGRRRRSSSSSRTTRSAASTTATAKKAAPKKAAPRTRAAAKPATKAATKPTTKPTAKPTAKPGAELPVARAGERVWVLAVPFRAPAPGASWHAGLSAHVYVGPSLPAALAPYDPGPYSYERFVEDELNAEPRPVPPARPMTPRAEQVTGARVIAAHAAAGGRMFLLGDDPGVGKTGTAVLAVQQVADQRPVRSVLVVADRPAAITVPHWARSIAAFGDGGLRWCVTTWDRLGKVAGLMKATGTRFDVVIADEAHMVRHTTTQRWKHWKAVSGAGRVKDAPFVLLATATPAHTPLELPYLAPHFAAVHGEPLKEWSDLPTRLAAHGFHVERARYGWSWTEDADERRADLATLRRWLADTDPPATLHRPAPWGPVSVTGTPVELTPAERAQYEAEWSEFRAEMQLARRKRETARGRAALLRFRQKAGLIRAAATVDWVKAQVEADRQVAVSVEFVETAADPIREALLDGGIAVAGIYGRDRFDVEAERLRFQTGEAPVCVFTVTASISLHAGELLPGGQTASTTPRVGLFHQPRFSGIAARQVTGRTHRDHQVSPWRVAFASDTVEEDVARVMVERLAVTGSTAGGDTAGLQQIAELLEADWLPATSLTGSD</sequence>
<dbReference type="OrthoDB" id="9760715at2"/>
<keyword evidence="4" id="KW-0378">Hydrolase</keyword>
<dbReference type="SUPFAM" id="SSF52540">
    <property type="entry name" value="P-loop containing nucleoside triphosphate hydrolases"/>
    <property type="match status" value="2"/>
</dbReference>
<keyword evidence="4" id="KW-0547">Nucleotide-binding</keyword>
<feature type="domain" description="Helicase ATP-binding" evidence="2">
    <location>
        <begin position="139"/>
        <end position="315"/>
    </location>
</feature>
<evidence type="ECO:0000256" key="1">
    <source>
        <dbReference type="SAM" id="MobiDB-lite"/>
    </source>
</evidence>
<dbReference type="EMBL" id="QKNV01000261">
    <property type="protein sequence ID" value="PZA19841.1"/>
    <property type="molecule type" value="Genomic_DNA"/>
</dbReference>
<keyword evidence="4" id="KW-0067">ATP-binding</keyword>
<dbReference type="SMART" id="SM00487">
    <property type="entry name" value="DEXDc"/>
    <property type="match status" value="1"/>
</dbReference>
<keyword evidence="5" id="KW-1185">Reference proteome</keyword>
<dbReference type="Proteomes" id="UP000580718">
    <property type="component" value="Unassembled WGS sequence"/>
</dbReference>
<evidence type="ECO:0000313" key="4">
    <source>
        <dbReference type="EMBL" id="PZA19841.1"/>
    </source>
</evidence>
<dbReference type="InterPro" id="IPR014001">
    <property type="entry name" value="Helicase_ATP-bd"/>
</dbReference>
<feature type="region of interest" description="Disordered" evidence="1">
    <location>
        <begin position="1"/>
        <end position="67"/>
    </location>
</feature>
<reference evidence="3 6" key="2">
    <citation type="submission" date="2020-08" db="EMBL/GenBank/DDBJ databases">
        <title>Sequencing the genomes of 1000 actinobacteria strains.</title>
        <authorList>
            <person name="Klenk H.-P."/>
        </authorList>
    </citation>
    <scope>NUCLEOTIDE SEQUENCE [LARGE SCALE GENOMIC DNA]</scope>
    <source>
        <strain evidence="3 6">DSM 16678</strain>
    </source>
</reference>
<evidence type="ECO:0000313" key="5">
    <source>
        <dbReference type="Proteomes" id="UP000247602"/>
    </source>
</evidence>
<keyword evidence="4" id="KW-0347">Helicase</keyword>
<gene>
    <name evidence="4" type="ORF">DMO24_18565</name>
    <name evidence="3" type="ORF">FHX36_003134</name>
</gene>
<dbReference type="Gene3D" id="3.40.50.300">
    <property type="entry name" value="P-loop containing nucleotide triphosphate hydrolases"/>
    <property type="match status" value="1"/>
</dbReference>
<dbReference type="AlphaFoldDB" id="A0A323V5R9"/>
<accession>A0A323V5R9</accession>
<dbReference type="Proteomes" id="UP000247602">
    <property type="component" value="Unassembled WGS sequence"/>
</dbReference>
<dbReference type="GO" id="GO:0004386">
    <property type="term" value="F:helicase activity"/>
    <property type="evidence" value="ECO:0007669"/>
    <property type="project" value="UniProtKB-KW"/>
</dbReference>
<dbReference type="InterPro" id="IPR027417">
    <property type="entry name" value="P-loop_NTPase"/>
</dbReference>
<comment type="caution">
    <text evidence="4">The sequence shown here is derived from an EMBL/GenBank/DDBJ whole genome shotgun (WGS) entry which is preliminary data.</text>
</comment>
<feature type="compositionally biased region" description="Low complexity" evidence="1">
    <location>
        <begin position="9"/>
        <end position="27"/>
    </location>
</feature>